<feature type="compositionally biased region" description="Basic and acidic residues" evidence="1">
    <location>
        <begin position="197"/>
        <end position="209"/>
    </location>
</feature>
<dbReference type="GeneID" id="18916338"/>
<feature type="compositionally biased region" description="Basic and acidic residues" evidence="1">
    <location>
        <begin position="75"/>
        <end position="109"/>
    </location>
</feature>
<dbReference type="OrthoDB" id="21413at2759"/>
<dbReference type="Proteomes" id="UP000008370">
    <property type="component" value="Unassembled WGS sequence"/>
</dbReference>
<dbReference type="KEGG" id="pco:PHACADRAFT_255574"/>
<dbReference type="HOGENOM" id="CLU_826682_0_0_1"/>
<dbReference type="EMBL" id="JH930472">
    <property type="protein sequence ID" value="EKM55150.1"/>
    <property type="molecule type" value="Genomic_DNA"/>
</dbReference>
<dbReference type="InParanoid" id="K5W7K0"/>
<feature type="compositionally biased region" description="Acidic residues" evidence="1">
    <location>
        <begin position="225"/>
        <end position="238"/>
    </location>
</feature>
<organism evidence="2 3">
    <name type="scientific">Phanerochaete carnosa (strain HHB-10118-sp)</name>
    <name type="common">White-rot fungus</name>
    <name type="synonym">Peniophora carnosa</name>
    <dbReference type="NCBI Taxonomy" id="650164"/>
    <lineage>
        <taxon>Eukaryota</taxon>
        <taxon>Fungi</taxon>
        <taxon>Dikarya</taxon>
        <taxon>Basidiomycota</taxon>
        <taxon>Agaricomycotina</taxon>
        <taxon>Agaricomycetes</taxon>
        <taxon>Polyporales</taxon>
        <taxon>Phanerochaetaceae</taxon>
        <taxon>Phanerochaete</taxon>
    </lineage>
</organism>
<dbReference type="AlphaFoldDB" id="K5W7K0"/>
<gene>
    <name evidence="2" type="ORF">PHACADRAFT_255574</name>
</gene>
<feature type="compositionally biased region" description="Basic and acidic residues" evidence="1">
    <location>
        <begin position="126"/>
        <end position="146"/>
    </location>
</feature>
<feature type="compositionally biased region" description="Acidic residues" evidence="1">
    <location>
        <begin position="278"/>
        <end position="287"/>
    </location>
</feature>
<name>K5W7K0_PHACS</name>
<feature type="region of interest" description="Disordered" evidence="1">
    <location>
        <begin position="126"/>
        <end position="288"/>
    </location>
</feature>
<dbReference type="RefSeq" id="XP_007395490.1">
    <property type="nucleotide sequence ID" value="XM_007395428.1"/>
</dbReference>
<protein>
    <submittedName>
        <fullName evidence="2">Uncharacterized protein</fullName>
    </submittedName>
</protein>
<feature type="region of interest" description="Disordered" evidence="1">
    <location>
        <begin position="73"/>
        <end position="109"/>
    </location>
</feature>
<reference evidence="2 3" key="1">
    <citation type="journal article" date="2012" name="BMC Genomics">
        <title>Comparative genomics of the white-rot fungi, Phanerochaete carnosa and P. chrysosporium, to elucidate the genetic basis of the distinct wood types they colonize.</title>
        <authorList>
            <person name="Suzuki H."/>
            <person name="MacDonald J."/>
            <person name="Syed K."/>
            <person name="Salamov A."/>
            <person name="Hori C."/>
            <person name="Aerts A."/>
            <person name="Henrissat B."/>
            <person name="Wiebenga A."/>
            <person name="vanKuyk P.A."/>
            <person name="Barry K."/>
            <person name="Lindquist E."/>
            <person name="LaButti K."/>
            <person name="Lapidus A."/>
            <person name="Lucas S."/>
            <person name="Coutinho P."/>
            <person name="Gong Y."/>
            <person name="Samejima M."/>
            <person name="Mahadevan R."/>
            <person name="Abou-Zaid M."/>
            <person name="de Vries R.P."/>
            <person name="Igarashi K."/>
            <person name="Yadav J.S."/>
            <person name="Grigoriev I.V."/>
            <person name="Master E.R."/>
        </authorList>
    </citation>
    <scope>NUCLEOTIDE SEQUENCE [LARGE SCALE GENOMIC DNA]</scope>
    <source>
        <strain evidence="2 3">HHB-10118-sp</strain>
    </source>
</reference>
<evidence type="ECO:0000313" key="3">
    <source>
        <dbReference type="Proteomes" id="UP000008370"/>
    </source>
</evidence>
<dbReference type="STRING" id="650164.K5W7K0"/>
<evidence type="ECO:0000256" key="1">
    <source>
        <dbReference type="SAM" id="MobiDB-lite"/>
    </source>
</evidence>
<evidence type="ECO:0000313" key="2">
    <source>
        <dbReference type="EMBL" id="EKM55150.1"/>
    </source>
</evidence>
<sequence>MIVGICIQLVDEEGLPIIEINEPVTAADFAFRPDPDSTFDDPDLLPLWTLSLEEKARRKGERERILNLLEEEEHAQEAHDVEASRKRTEQEMDKRKEAAREEMDKLKKARELQKKLGRALIRSVVESRDQADKEKAEQVERDRFADAQKPLKPKKSVSFAETSPVEILCPANDDKGKGVDWGDVVPGTIRKNPANGRSDRPTMKMHVVERYSGGLRSPGPPPRDSDDESEPEDYSDQDFDQHESPGVHSESDEDYGRDAHLPPSESVDSEDDHHFDEEPSEWNDIDFDTAAHQREVALEYYEKRKTIGADVASAMRAHTHGTGEGEWDQPVCTPAT</sequence>
<accession>K5W7K0</accession>
<proteinExistence type="predicted"/>
<keyword evidence="3" id="KW-1185">Reference proteome</keyword>